<keyword evidence="7" id="KW-0067">ATP-binding</keyword>
<dbReference type="EC" id="2.7.13.3" evidence="2"/>
<evidence type="ECO:0000256" key="6">
    <source>
        <dbReference type="ARBA" id="ARBA00022777"/>
    </source>
</evidence>
<keyword evidence="4" id="KW-0808">Transferase</keyword>
<evidence type="ECO:0000256" key="1">
    <source>
        <dbReference type="ARBA" id="ARBA00000085"/>
    </source>
</evidence>
<dbReference type="Gene3D" id="3.30.565.10">
    <property type="entry name" value="Histidine kinase-like ATPase, C-terminal domain"/>
    <property type="match status" value="1"/>
</dbReference>
<dbReference type="PANTHER" id="PTHR24421">
    <property type="entry name" value="NITRATE/NITRITE SENSOR PROTEIN NARX-RELATED"/>
    <property type="match status" value="1"/>
</dbReference>
<reference evidence="11 12" key="1">
    <citation type="journal article" date="2017" name="ISME J.">
        <title>Unveiling bifidobacterial biogeography across the mammalian branch of the tree of life.</title>
        <authorList>
            <person name="Milani C."/>
            <person name="Mangifesta M."/>
            <person name="Mancabelli L."/>
            <person name="Lugli G.A."/>
            <person name="James K."/>
            <person name="Duranti S."/>
            <person name="Turroni F."/>
            <person name="Ferrario C."/>
            <person name="Ossiprandi M.C."/>
            <person name="van Sinderen D."/>
            <person name="Ventura M."/>
        </authorList>
    </citation>
    <scope>NUCLEOTIDE SEQUENCE [LARGE SCALE GENOMIC DNA]</scope>
    <source>
        <strain evidence="12">Ham19E</strain>
    </source>
</reference>
<feature type="transmembrane region" description="Helical" evidence="9">
    <location>
        <begin position="6"/>
        <end position="22"/>
    </location>
</feature>
<dbReference type="RefSeq" id="WP_095615510.1">
    <property type="nucleotide sequence ID" value="NZ_MVOH01000017.1"/>
</dbReference>
<comment type="catalytic activity">
    <reaction evidence="1">
        <text>ATP + protein L-histidine = ADP + protein N-phospho-L-histidine.</text>
        <dbReference type="EC" id="2.7.13.3"/>
    </reaction>
</comment>
<keyword evidence="6 11" id="KW-0418">Kinase</keyword>
<keyword evidence="3" id="KW-0597">Phosphoprotein</keyword>
<keyword evidence="9" id="KW-0812">Transmembrane</keyword>
<accession>A0A2A2EDM2</accession>
<keyword evidence="12" id="KW-1185">Reference proteome</keyword>
<dbReference type="GO" id="GO:0000155">
    <property type="term" value="F:phosphorelay sensor kinase activity"/>
    <property type="evidence" value="ECO:0007669"/>
    <property type="project" value="InterPro"/>
</dbReference>
<feature type="transmembrane region" description="Helical" evidence="9">
    <location>
        <begin position="52"/>
        <end position="75"/>
    </location>
</feature>
<protein>
    <recommendedName>
        <fullName evidence="2">histidine kinase</fullName>
        <ecNumber evidence="2">2.7.13.3</ecNumber>
    </recommendedName>
</protein>
<feature type="transmembrane region" description="Helical" evidence="9">
    <location>
        <begin position="125"/>
        <end position="146"/>
    </location>
</feature>
<evidence type="ECO:0000256" key="4">
    <source>
        <dbReference type="ARBA" id="ARBA00022679"/>
    </source>
</evidence>
<keyword evidence="9" id="KW-1133">Transmembrane helix</keyword>
<proteinExistence type="predicted"/>
<evidence type="ECO:0000256" key="7">
    <source>
        <dbReference type="ARBA" id="ARBA00022840"/>
    </source>
</evidence>
<dbReference type="GO" id="GO:0046983">
    <property type="term" value="F:protein dimerization activity"/>
    <property type="evidence" value="ECO:0007669"/>
    <property type="project" value="InterPro"/>
</dbReference>
<comment type="caution">
    <text evidence="11">The sequence shown here is derived from an EMBL/GenBank/DDBJ whole genome shotgun (WGS) entry which is preliminary data.</text>
</comment>
<evidence type="ECO:0000259" key="10">
    <source>
        <dbReference type="Pfam" id="PF07730"/>
    </source>
</evidence>
<evidence type="ECO:0000256" key="9">
    <source>
        <dbReference type="SAM" id="Phobius"/>
    </source>
</evidence>
<keyword evidence="8" id="KW-0902">Two-component regulatory system</keyword>
<dbReference type="GO" id="GO:0005524">
    <property type="term" value="F:ATP binding"/>
    <property type="evidence" value="ECO:0007669"/>
    <property type="project" value="UniProtKB-KW"/>
</dbReference>
<dbReference type="GO" id="GO:0016020">
    <property type="term" value="C:membrane"/>
    <property type="evidence" value="ECO:0007669"/>
    <property type="project" value="InterPro"/>
</dbReference>
<dbReference type="InterPro" id="IPR036890">
    <property type="entry name" value="HATPase_C_sf"/>
</dbReference>
<dbReference type="InterPro" id="IPR011712">
    <property type="entry name" value="Sig_transdc_His_kin_sub3_dim/P"/>
</dbReference>
<dbReference type="AlphaFoldDB" id="A0A2A2EDM2"/>
<dbReference type="CDD" id="cd16917">
    <property type="entry name" value="HATPase_UhpB-NarQ-NarX-like"/>
    <property type="match status" value="1"/>
</dbReference>
<evidence type="ECO:0000313" key="11">
    <source>
        <dbReference type="EMBL" id="PAU67057.1"/>
    </source>
</evidence>
<evidence type="ECO:0000256" key="8">
    <source>
        <dbReference type="ARBA" id="ARBA00023012"/>
    </source>
</evidence>
<dbReference type="EMBL" id="MVOH01000017">
    <property type="protein sequence ID" value="PAU67057.1"/>
    <property type="molecule type" value="Genomic_DNA"/>
</dbReference>
<sequence>MADIAVHVLMAVICTLLALLAGSDITVATVVGLLVAVCLAALAALVETKAWLALSMAFCVAAVAIPTWAMFLPLVACDLAYQLVFCATPRTRHAKYALTAAPCTAACVVTGMALMRIGGVWPHDARALACMLLVPLTVLTAVAGWLRADGLRSQMRYRALADARRERLRLSHARIADVEAQRTADMRQARLNERTRIAREIHDNVGHVLTRAIMMTQADHVVAITVGDAEHAAQFGQIGATLDEAMTLIRASVHDLKDEGTDFHSMVEDAAMVDEGVPLTVHLADGIGYAPAAVARCFAAVIREALTNAVRHGTANEATVKLIDLPGLWQLIVQDNGGKPARTAGAWQAGIGLADIEERARALGGNATCGPYGTGWRVFVSVPKPADGRDGRADGSGRKVA</sequence>
<keyword evidence="9" id="KW-0472">Membrane</keyword>
<dbReference type="OrthoDB" id="227596at2"/>
<feature type="domain" description="Signal transduction histidine kinase subgroup 3 dimerisation and phosphoacceptor" evidence="10">
    <location>
        <begin position="193"/>
        <end position="258"/>
    </location>
</feature>
<feature type="transmembrane region" description="Helical" evidence="9">
    <location>
        <begin position="96"/>
        <end position="119"/>
    </location>
</feature>
<keyword evidence="5" id="KW-0547">Nucleotide-binding</keyword>
<name>A0A2A2EDM2_9BIFI</name>
<dbReference type="Pfam" id="PF07730">
    <property type="entry name" value="HisKA_3"/>
    <property type="match status" value="1"/>
</dbReference>
<dbReference type="Gene3D" id="1.20.5.1930">
    <property type="match status" value="1"/>
</dbReference>
<gene>
    <name evidence="11" type="ORF">B1526_1557</name>
</gene>
<evidence type="ECO:0000313" key="12">
    <source>
        <dbReference type="Proteomes" id="UP000218399"/>
    </source>
</evidence>
<evidence type="ECO:0000256" key="3">
    <source>
        <dbReference type="ARBA" id="ARBA00022553"/>
    </source>
</evidence>
<dbReference type="InterPro" id="IPR050482">
    <property type="entry name" value="Sensor_HK_TwoCompSys"/>
</dbReference>
<evidence type="ECO:0000256" key="5">
    <source>
        <dbReference type="ARBA" id="ARBA00022741"/>
    </source>
</evidence>
<dbReference type="PANTHER" id="PTHR24421:SF10">
    <property type="entry name" value="NITRATE_NITRITE SENSOR PROTEIN NARQ"/>
    <property type="match status" value="1"/>
</dbReference>
<evidence type="ECO:0000256" key="2">
    <source>
        <dbReference type="ARBA" id="ARBA00012438"/>
    </source>
</evidence>
<dbReference type="SUPFAM" id="SSF55874">
    <property type="entry name" value="ATPase domain of HSP90 chaperone/DNA topoisomerase II/histidine kinase"/>
    <property type="match status" value="1"/>
</dbReference>
<organism evidence="11 12">
    <name type="scientific">Bifidobacterium criceti</name>
    <dbReference type="NCBI Taxonomy" id="1960969"/>
    <lineage>
        <taxon>Bacteria</taxon>
        <taxon>Bacillati</taxon>
        <taxon>Actinomycetota</taxon>
        <taxon>Actinomycetes</taxon>
        <taxon>Bifidobacteriales</taxon>
        <taxon>Bifidobacteriaceae</taxon>
        <taxon>Bifidobacterium</taxon>
    </lineage>
</organism>
<dbReference type="Proteomes" id="UP000218399">
    <property type="component" value="Unassembled WGS sequence"/>
</dbReference>
<feature type="transmembrane region" description="Helical" evidence="9">
    <location>
        <begin position="27"/>
        <end position="46"/>
    </location>
</feature>